<feature type="transmembrane region" description="Helical" evidence="2">
    <location>
        <begin position="59"/>
        <end position="79"/>
    </location>
</feature>
<dbReference type="AlphaFoldDB" id="A0A2G9S2M0"/>
<dbReference type="Proteomes" id="UP000228934">
    <property type="component" value="Unassembled WGS sequence"/>
</dbReference>
<organism evidence="3 4">
    <name type="scientific">Aquarana catesbeiana</name>
    <name type="common">American bullfrog</name>
    <name type="synonym">Rana catesbeiana</name>
    <dbReference type="NCBI Taxonomy" id="8400"/>
    <lineage>
        <taxon>Eukaryota</taxon>
        <taxon>Metazoa</taxon>
        <taxon>Chordata</taxon>
        <taxon>Craniata</taxon>
        <taxon>Vertebrata</taxon>
        <taxon>Euteleostomi</taxon>
        <taxon>Amphibia</taxon>
        <taxon>Batrachia</taxon>
        <taxon>Anura</taxon>
        <taxon>Neobatrachia</taxon>
        <taxon>Ranoidea</taxon>
        <taxon>Ranidae</taxon>
        <taxon>Aquarana</taxon>
    </lineage>
</organism>
<evidence type="ECO:0000313" key="4">
    <source>
        <dbReference type="Proteomes" id="UP000228934"/>
    </source>
</evidence>
<evidence type="ECO:0000256" key="1">
    <source>
        <dbReference type="SAM" id="MobiDB-lite"/>
    </source>
</evidence>
<keyword evidence="4" id="KW-1185">Reference proteome</keyword>
<name>A0A2G9S2M0_AQUCT</name>
<accession>A0A2G9S2M0</accession>
<dbReference type="EMBL" id="KV927701">
    <property type="protein sequence ID" value="PIO33691.1"/>
    <property type="molecule type" value="Genomic_DNA"/>
</dbReference>
<evidence type="ECO:0000256" key="2">
    <source>
        <dbReference type="SAM" id="Phobius"/>
    </source>
</evidence>
<protein>
    <submittedName>
        <fullName evidence="3">Uncharacterized protein</fullName>
    </submittedName>
</protein>
<keyword evidence="2" id="KW-1133">Transmembrane helix</keyword>
<reference evidence="4" key="1">
    <citation type="journal article" date="2017" name="Nat. Commun.">
        <title>The North American bullfrog draft genome provides insight into hormonal regulation of long noncoding RNA.</title>
        <authorList>
            <person name="Hammond S.A."/>
            <person name="Warren R.L."/>
            <person name="Vandervalk B.P."/>
            <person name="Kucuk E."/>
            <person name="Khan H."/>
            <person name="Gibb E.A."/>
            <person name="Pandoh P."/>
            <person name="Kirk H."/>
            <person name="Zhao Y."/>
            <person name="Jones M."/>
            <person name="Mungall A.J."/>
            <person name="Coope R."/>
            <person name="Pleasance S."/>
            <person name="Moore R.A."/>
            <person name="Holt R.A."/>
            <person name="Round J.M."/>
            <person name="Ohora S."/>
            <person name="Walle B.V."/>
            <person name="Veldhoen N."/>
            <person name="Helbing C.C."/>
            <person name="Birol I."/>
        </authorList>
    </citation>
    <scope>NUCLEOTIDE SEQUENCE [LARGE SCALE GENOMIC DNA]</scope>
</reference>
<keyword evidence="2" id="KW-0472">Membrane</keyword>
<evidence type="ECO:0000313" key="3">
    <source>
        <dbReference type="EMBL" id="PIO33691.1"/>
    </source>
</evidence>
<keyword evidence="2" id="KW-0812">Transmembrane</keyword>
<gene>
    <name evidence="3" type="ORF">AB205_0200010</name>
</gene>
<sequence>MHKTCYSKNDILKQKKKSCSLTGQERGGDKQAHPPPEQYQATYPQHGGARDGVTQLLHLVARPLLTSLFLPGLFFYYSAVSGETY</sequence>
<feature type="region of interest" description="Disordered" evidence="1">
    <location>
        <begin position="17"/>
        <end position="46"/>
    </location>
</feature>
<dbReference type="OrthoDB" id="430326at2759"/>
<proteinExistence type="predicted"/>